<evidence type="ECO:0000313" key="2">
    <source>
        <dbReference type="EMBL" id="KAK7506703.1"/>
    </source>
</evidence>
<proteinExistence type="predicted"/>
<dbReference type="Proteomes" id="UP001519460">
    <property type="component" value="Unassembled WGS sequence"/>
</dbReference>
<organism evidence="2 3">
    <name type="scientific">Batillaria attramentaria</name>
    <dbReference type="NCBI Taxonomy" id="370345"/>
    <lineage>
        <taxon>Eukaryota</taxon>
        <taxon>Metazoa</taxon>
        <taxon>Spiralia</taxon>
        <taxon>Lophotrochozoa</taxon>
        <taxon>Mollusca</taxon>
        <taxon>Gastropoda</taxon>
        <taxon>Caenogastropoda</taxon>
        <taxon>Sorbeoconcha</taxon>
        <taxon>Cerithioidea</taxon>
        <taxon>Batillariidae</taxon>
        <taxon>Batillaria</taxon>
    </lineage>
</organism>
<sequence>MFWDRDLPPIVAGNVSRNTREVPPALSRQCRVILTMPSRELVGGFRSVAMACTRTPESDRQKRSYAQADRRGHVGRIGSASKCPVQANSKCSIHSVRLAVECRHSRGPNSGTQ</sequence>
<feature type="region of interest" description="Disordered" evidence="1">
    <location>
        <begin position="53"/>
        <end position="80"/>
    </location>
</feature>
<name>A0ABD0M694_9CAEN</name>
<reference evidence="2 3" key="1">
    <citation type="journal article" date="2023" name="Sci. Data">
        <title>Genome assembly of the Korean intertidal mud-creeper Batillaria attramentaria.</title>
        <authorList>
            <person name="Patra A.K."/>
            <person name="Ho P.T."/>
            <person name="Jun S."/>
            <person name="Lee S.J."/>
            <person name="Kim Y."/>
            <person name="Won Y.J."/>
        </authorList>
    </citation>
    <scope>NUCLEOTIDE SEQUENCE [LARGE SCALE GENOMIC DNA]</scope>
    <source>
        <strain evidence="2">Wonlab-2016</strain>
    </source>
</reference>
<dbReference type="AlphaFoldDB" id="A0ABD0M694"/>
<feature type="compositionally biased region" description="Basic and acidic residues" evidence="1">
    <location>
        <begin position="56"/>
        <end position="72"/>
    </location>
</feature>
<gene>
    <name evidence="2" type="ORF">BaRGS_00002178</name>
</gene>
<evidence type="ECO:0000313" key="3">
    <source>
        <dbReference type="Proteomes" id="UP001519460"/>
    </source>
</evidence>
<comment type="caution">
    <text evidence="2">The sequence shown here is derived from an EMBL/GenBank/DDBJ whole genome shotgun (WGS) entry which is preliminary data.</text>
</comment>
<dbReference type="EMBL" id="JACVVK020000006">
    <property type="protein sequence ID" value="KAK7506703.1"/>
    <property type="molecule type" value="Genomic_DNA"/>
</dbReference>
<accession>A0ABD0M694</accession>
<keyword evidence="3" id="KW-1185">Reference proteome</keyword>
<evidence type="ECO:0000256" key="1">
    <source>
        <dbReference type="SAM" id="MobiDB-lite"/>
    </source>
</evidence>
<protein>
    <submittedName>
        <fullName evidence="2">Uncharacterized protein</fullName>
    </submittedName>
</protein>